<gene>
    <name evidence="3" type="ORF">TSACC_2751</name>
</gene>
<dbReference type="PRINTS" id="PR00813">
    <property type="entry name" value="BCTERIALGSPG"/>
</dbReference>
<keyword evidence="2" id="KW-0812">Transmembrane</keyword>
<sequence length="220" mass="23510">MKAQRFLPSGFTLAEILIVLGVVAALAALTIPALNRAVSGAQKAQSVNNLRQIGGAIIAYATDNNGSLPAVNSATSTERWARTLIAQISGIPYGTPESYASSRRLGKMFRSPLDKVVRSDRNDLVCSYGLNFAVQNNNTSGTVTPVKMIAIQQPANTILAGELRTVDNTVNNALGHSLSRLNGTGDFYPDGNLYVMADGSVRMIRKAETQGPPNLWNFSK</sequence>
<name>A0A146G4I2_TERSA</name>
<evidence type="ECO:0000313" key="4">
    <source>
        <dbReference type="Proteomes" id="UP000076023"/>
    </source>
</evidence>
<dbReference type="InParanoid" id="A0A146G4I2"/>
<dbReference type="GO" id="GO:0015628">
    <property type="term" value="P:protein secretion by the type II secretion system"/>
    <property type="evidence" value="ECO:0007669"/>
    <property type="project" value="InterPro"/>
</dbReference>
<accession>A0A146G4I2</accession>
<dbReference type="PANTHER" id="PTHR30093:SF2">
    <property type="entry name" value="TYPE II SECRETION SYSTEM PROTEIN H"/>
    <property type="match status" value="1"/>
</dbReference>
<proteinExistence type="predicted"/>
<dbReference type="AlphaFoldDB" id="A0A146G4I2"/>
<evidence type="ECO:0000256" key="1">
    <source>
        <dbReference type="ARBA" id="ARBA00022481"/>
    </source>
</evidence>
<dbReference type="Gene3D" id="3.30.700.10">
    <property type="entry name" value="Glycoprotein, Type 4 Pilin"/>
    <property type="match status" value="1"/>
</dbReference>
<dbReference type="NCBIfam" id="TIGR02532">
    <property type="entry name" value="IV_pilin_GFxxxE"/>
    <property type="match status" value="1"/>
</dbReference>
<dbReference type="STRING" id="690879.TSACC_2751"/>
<dbReference type="EMBL" id="BDCO01000002">
    <property type="protein sequence ID" value="GAT32353.1"/>
    <property type="molecule type" value="Genomic_DNA"/>
</dbReference>
<reference evidence="4" key="1">
    <citation type="journal article" date="2017" name="Genome Announc.">
        <title>Draft Genome Sequence of Terrimicrobium sacchariphilum NM-5T, a Facultative Anaerobic Soil Bacterium of the Class Spartobacteria.</title>
        <authorList>
            <person name="Qiu Y.L."/>
            <person name="Tourlousse D.M."/>
            <person name="Matsuura N."/>
            <person name="Ohashi A."/>
            <person name="Sekiguchi Y."/>
        </authorList>
    </citation>
    <scope>NUCLEOTIDE SEQUENCE [LARGE SCALE GENOMIC DNA]</scope>
    <source>
        <strain evidence="4">NM-5</strain>
    </source>
</reference>
<protein>
    <submittedName>
        <fullName evidence="3">Prepilin-type N-terminal cleavage/methylation domain-containing protein</fullName>
    </submittedName>
</protein>
<dbReference type="SUPFAM" id="SSF54523">
    <property type="entry name" value="Pili subunits"/>
    <property type="match status" value="1"/>
</dbReference>
<dbReference type="InterPro" id="IPR012902">
    <property type="entry name" value="N_methyl_site"/>
</dbReference>
<evidence type="ECO:0000256" key="2">
    <source>
        <dbReference type="SAM" id="Phobius"/>
    </source>
</evidence>
<dbReference type="InterPro" id="IPR000983">
    <property type="entry name" value="Bac_GSPG_pilin"/>
</dbReference>
<keyword evidence="1" id="KW-0488">Methylation</keyword>
<feature type="transmembrane region" description="Helical" evidence="2">
    <location>
        <begin position="12"/>
        <end position="34"/>
    </location>
</feature>
<dbReference type="GO" id="GO:0015627">
    <property type="term" value="C:type II protein secretion system complex"/>
    <property type="evidence" value="ECO:0007669"/>
    <property type="project" value="InterPro"/>
</dbReference>
<dbReference type="Proteomes" id="UP000076023">
    <property type="component" value="Unassembled WGS sequence"/>
</dbReference>
<dbReference type="OrthoDB" id="9820902at2"/>
<dbReference type="InterPro" id="IPR045584">
    <property type="entry name" value="Pilin-like"/>
</dbReference>
<keyword evidence="2" id="KW-1133">Transmembrane helix</keyword>
<keyword evidence="4" id="KW-1185">Reference proteome</keyword>
<evidence type="ECO:0000313" key="3">
    <source>
        <dbReference type="EMBL" id="GAT32353.1"/>
    </source>
</evidence>
<dbReference type="RefSeq" id="WP_075078191.1">
    <property type="nucleotide sequence ID" value="NZ_BDCO01000002.1"/>
</dbReference>
<organism evidence="3 4">
    <name type="scientific">Terrimicrobium sacchariphilum</name>
    <dbReference type="NCBI Taxonomy" id="690879"/>
    <lineage>
        <taxon>Bacteria</taxon>
        <taxon>Pseudomonadati</taxon>
        <taxon>Verrucomicrobiota</taxon>
        <taxon>Terrimicrobiia</taxon>
        <taxon>Terrimicrobiales</taxon>
        <taxon>Terrimicrobiaceae</taxon>
        <taxon>Terrimicrobium</taxon>
    </lineage>
</organism>
<dbReference type="PANTHER" id="PTHR30093">
    <property type="entry name" value="GENERAL SECRETION PATHWAY PROTEIN G"/>
    <property type="match status" value="1"/>
</dbReference>
<comment type="caution">
    <text evidence="3">The sequence shown here is derived from an EMBL/GenBank/DDBJ whole genome shotgun (WGS) entry which is preliminary data.</text>
</comment>
<keyword evidence="2" id="KW-0472">Membrane</keyword>